<dbReference type="GO" id="GO:0003677">
    <property type="term" value="F:DNA binding"/>
    <property type="evidence" value="ECO:0007669"/>
    <property type="project" value="InterPro"/>
</dbReference>
<protein>
    <submittedName>
        <fullName evidence="3">Transposase</fullName>
    </submittedName>
</protein>
<accession>A0A6N7PWS7</accession>
<evidence type="ECO:0000256" key="1">
    <source>
        <dbReference type="SAM" id="MobiDB-lite"/>
    </source>
</evidence>
<keyword evidence="4" id="KW-1185">Reference proteome</keyword>
<dbReference type="InterPro" id="IPR047768">
    <property type="entry name" value="Tn5p-like"/>
</dbReference>
<name>A0A6N7PWS7_9BACT</name>
<dbReference type="PANTHER" id="PTHR37319">
    <property type="entry name" value="TRANSPOSASE"/>
    <property type="match status" value="1"/>
</dbReference>
<dbReference type="Gene3D" id="3.90.350.10">
    <property type="entry name" value="Transposase Inhibitor Protein From Tn5, Chain A, domain 1"/>
    <property type="match status" value="1"/>
</dbReference>
<dbReference type="GO" id="GO:0004803">
    <property type="term" value="F:transposase activity"/>
    <property type="evidence" value="ECO:0007669"/>
    <property type="project" value="InterPro"/>
</dbReference>
<gene>
    <name evidence="3" type="ORF">GF068_32880</name>
</gene>
<evidence type="ECO:0000313" key="4">
    <source>
        <dbReference type="Proteomes" id="UP000440224"/>
    </source>
</evidence>
<dbReference type="Pfam" id="PF01609">
    <property type="entry name" value="DDE_Tnp_1"/>
    <property type="match status" value="1"/>
</dbReference>
<evidence type="ECO:0000313" key="3">
    <source>
        <dbReference type="EMBL" id="MRG96682.1"/>
    </source>
</evidence>
<dbReference type="Proteomes" id="UP000440224">
    <property type="component" value="Unassembled WGS sequence"/>
</dbReference>
<reference evidence="3 4" key="1">
    <citation type="submission" date="2019-10" db="EMBL/GenBank/DDBJ databases">
        <title>A soil myxobacterium in the family Polyangiaceae.</title>
        <authorList>
            <person name="Li Y."/>
            <person name="Wang J."/>
        </authorList>
    </citation>
    <scope>NUCLEOTIDE SEQUENCE [LARGE SCALE GENOMIC DNA]</scope>
    <source>
        <strain evidence="3 4">DSM 14734</strain>
    </source>
</reference>
<organism evidence="3 4">
    <name type="scientific">Polyangium spumosum</name>
    <dbReference type="NCBI Taxonomy" id="889282"/>
    <lineage>
        <taxon>Bacteria</taxon>
        <taxon>Pseudomonadati</taxon>
        <taxon>Myxococcota</taxon>
        <taxon>Polyangia</taxon>
        <taxon>Polyangiales</taxon>
        <taxon>Polyangiaceae</taxon>
        <taxon>Polyangium</taxon>
    </lineage>
</organism>
<dbReference type="Gene3D" id="1.10.740.10">
    <property type="entry name" value="Transferase Inhibitor Protein From Tn5, Chain"/>
    <property type="match status" value="1"/>
</dbReference>
<dbReference type="OrthoDB" id="5491890at2"/>
<dbReference type="InterPro" id="IPR002559">
    <property type="entry name" value="Transposase_11"/>
</dbReference>
<feature type="compositionally biased region" description="Basic and acidic residues" evidence="1">
    <location>
        <begin position="16"/>
        <end position="31"/>
    </location>
</feature>
<dbReference type="AlphaFoldDB" id="A0A6N7PWS7"/>
<feature type="domain" description="Transposase IS4-like" evidence="2">
    <location>
        <begin position="204"/>
        <end position="277"/>
    </location>
</feature>
<comment type="caution">
    <text evidence="3">The sequence shown here is derived from an EMBL/GenBank/DDBJ whole genome shotgun (WGS) entry which is preliminary data.</text>
</comment>
<feature type="region of interest" description="Disordered" evidence="1">
    <location>
        <begin position="12"/>
        <end position="192"/>
    </location>
</feature>
<evidence type="ECO:0000259" key="2">
    <source>
        <dbReference type="Pfam" id="PF01609"/>
    </source>
</evidence>
<dbReference type="InterPro" id="IPR012337">
    <property type="entry name" value="RNaseH-like_sf"/>
</dbReference>
<sequence>MVPCRSCVLQGLRSHRNPEAKKPRIEADRRARGQRGGRTAGGRRDDVLGPASRARRRSYAHETHARGERASVLERDGRPGHRAPGRRKRSQAPLVSARSRGRRLADPGAPGIDGTHVHRPRKLEPKGARNGRSAPIPSRRAGESKAHGHVHATRVRGTWQDCEDSTNEHPNREPHARRARQADKQTSKRHPLHTNVVWVREKGRVPEGEERIEWLLLTNHPITTLEDACLVVFGYTQRWRIEEFHRTWKQGGCNVEATQLQTSEHVKRWATLLAAVAMRIERLKYLSRNQPDLPATEELSRYEIDALILKRRKRKNPGIPDGILTIGIATQWIAELGGYTGKSSGGPPGSITIGRGLERLAPVAETLQQLDEAGLLR</sequence>
<dbReference type="EMBL" id="WJIE01000013">
    <property type="protein sequence ID" value="MRG96682.1"/>
    <property type="molecule type" value="Genomic_DNA"/>
</dbReference>
<feature type="compositionally biased region" description="Basic residues" evidence="1">
    <location>
        <begin position="80"/>
        <end position="90"/>
    </location>
</feature>
<dbReference type="InterPro" id="IPR014737">
    <property type="entry name" value="Transposase_Tn5-like_C"/>
</dbReference>
<dbReference type="PANTHER" id="PTHR37319:SF1">
    <property type="entry name" value="TRANSPOSASE TN5 DIMERISATION DOMAIN-CONTAINING PROTEIN"/>
    <property type="match status" value="1"/>
</dbReference>
<feature type="compositionally biased region" description="Basic and acidic residues" evidence="1">
    <location>
        <begin position="59"/>
        <end position="79"/>
    </location>
</feature>
<feature type="compositionally biased region" description="Basic and acidic residues" evidence="1">
    <location>
        <begin position="166"/>
        <end position="186"/>
    </location>
</feature>
<proteinExistence type="predicted"/>
<dbReference type="SUPFAM" id="SSF53098">
    <property type="entry name" value="Ribonuclease H-like"/>
    <property type="match status" value="1"/>
</dbReference>
<dbReference type="GO" id="GO:0006313">
    <property type="term" value="P:DNA transposition"/>
    <property type="evidence" value="ECO:0007669"/>
    <property type="project" value="InterPro"/>
</dbReference>